<keyword evidence="4 5" id="KW-0472">Membrane</keyword>
<feature type="transmembrane region" description="Helical" evidence="5">
    <location>
        <begin position="48"/>
        <end position="69"/>
    </location>
</feature>
<evidence type="ECO:0000256" key="1">
    <source>
        <dbReference type="ARBA" id="ARBA00004141"/>
    </source>
</evidence>
<keyword evidence="2 5" id="KW-0812">Transmembrane</keyword>
<feature type="transmembrane region" description="Helical" evidence="5">
    <location>
        <begin position="103"/>
        <end position="124"/>
    </location>
</feature>
<evidence type="ECO:0000256" key="4">
    <source>
        <dbReference type="ARBA" id="ARBA00023136"/>
    </source>
</evidence>
<dbReference type="RefSeq" id="XP_005647458.1">
    <property type="nucleotide sequence ID" value="XM_005647401.1"/>
</dbReference>
<dbReference type="eggNOG" id="KOG2322">
    <property type="taxonomic scope" value="Eukaryota"/>
</dbReference>
<dbReference type="Pfam" id="PF01027">
    <property type="entry name" value="Bax1-I"/>
    <property type="match status" value="1"/>
</dbReference>
<organism evidence="6 7">
    <name type="scientific">Coccomyxa subellipsoidea (strain C-169)</name>
    <name type="common">Green microalga</name>
    <dbReference type="NCBI Taxonomy" id="574566"/>
    <lineage>
        <taxon>Eukaryota</taxon>
        <taxon>Viridiplantae</taxon>
        <taxon>Chlorophyta</taxon>
        <taxon>core chlorophytes</taxon>
        <taxon>Trebouxiophyceae</taxon>
        <taxon>Trebouxiophyceae incertae sedis</taxon>
        <taxon>Coccomyxaceae</taxon>
        <taxon>Coccomyxa</taxon>
        <taxon>Coccomyxa subellipsoidea</taxon>
    </lineage>
</organism>
<name>I0YWZ5_COCSC</name>
<proteinExistence type="inferred from homology"/>
<sequence length="221" mass="24156">MSRTDNMLRWGFIKKVYGIISAQLVLTAIVAGTILAVPPVRGFVTTSLWFQITCAVLPLVGLIPLYMYSRKHPQNLIILALWTASLSVGVGTACTVYEPAVVLEALCLTAAIVLGLTTYTFHAARKGYSFQRLGPILFAALTAMVLWSIIQVAFGAYVGGPGKTVFALLGAIVFSGYIVFDTENLISRHDLDDYIMASVSLYLDIVNLFLYLLRLLGNNRN</sequence>
<dbReference type="InterPro" id="IPR006214">
    <property type="entry name" value="Bax_inhibitor_1-related"/>
</dbReference>
<comment type="subcellular location">
    <subcellularLocation>
        <location evidence="1">Membrane</location>
        <topology evidence="1">Multi-pass membrane protein</topology>
    </subcellularLocation>
</comment>
<gene>
    <name evidence="6" type="ORF">COCSUDRAFT_42485</name>
</gene>
<feature type="transmembrane region" description="Helical" evidence="5">
    <location>
        <begin position="76"/>
        <end position="97"/>
    </location>
</feature>
<reference evidence="6 7" key="1">
    <citation type="journal article" date="2012" name="Genome Biol.">
        <title>The genome of the polar eukaryotic microalga coccomyxa subellipsoidea reveals traits of cold adaptation.</title>
        <authorList>
            <person name="Blanc G."/>
            <person name="Agarkova I."/>
            <person name="Grimwood J."/>
            <person name="Kuo A."/>
            <person name="Brueggeman A."/>
            <person name="Dunigan D."/>
            <person name="Gurnon J."/>
            <person name="Ladunga I."/>
            <person name="Lindquist E."/>
            <person name="Lucas S."/>
            <person name="Pangilinan J."/>
            <person name="Proschold T."/>
            <person name="Salamov A."/>
            <person name="Schmutz J."/>
            <person name="Weeks D."/>
            <person name="Yamada T."/>
            <person name="Claverie J.M."/>
            <person name="Grigoriev I."/>
            <person name="Van Etten J."/>
            <person name="Lomsadze A."/>
            <person name="Borodovsky M."/>
        </authorList>
    </citation>
    <scope>NUCLEOTIDE SEQUENCE [LARGE SCALE GENOMIC DNA]</scope>
    <source>
        <strain evidence="6 7">C-169</strain>
    </source>
</reference>
<keyword evidence="7" id="KW-1185">Reference proteome</keyword>
<evidence type="ECO:0000256" key="5">
    <source>
        <dbReference type="RuleBase" id="RU004379"/>
    </source>
</evidence>
<dbReference type="EMBL" id="AGSI01000009">
    <property type="protein sequence ID" value="EIE22914.1"/>
    <property type="molecule type" value="Genomic_DNA"/>
</dbReference>
<evidence type="ECO:0000313" key="6">
    <source>
        <dbReference type="EMBL" id="EIE22914.1"/>
    </source>
</evidence>
<dbReference type="OrthoDB" id="7933078at2759"/>
<dbReference type="KEGG" id="csl:COCSUDRAFT_42485"/>
<feature type="transmembrane region" description="Helical" evidence="5">
    <location>
        <begin position="136"/>
        <end position="158"/>
    </location>
</feature>
<dbReference type="PANTHER" id="PTHR23291">
    <property type="entry name" value="BAX INHIBITOR-RELATED"/>
    <property type="match status" value="1"/>
</dbReference>
<dbReference type="AlphaFoldDB" id="I0YWZ5"/>
<dbReference type="PANTHER" id="PTHR23291:SF50">
    <property type="entry name" value="PROTEIN LIFEGUARD 4"/>
    <property type="match status" value="1"/>
</dbReference>
<comment type="caution">
    <text evidence="6">The sequence shown here is derived from an EMBL/GenBank/DDBJ whole genome shotgun (WGS) entry which is preliminary data.</text>
</comment>
<protein>
    <submittedName>
        <fullName evidence="6">UPF0005-domain-containing protein</fullName>
    </submittedName>
</protein>
<accession>I0YWZ5</accession>
<feature type="transmembrane region" description="Helical" evidence="5">
    <location>
        <begin position="16"/>
        <end position="36"/>
    </location>
</feature>
<dbReference type="GeneID" id="17040901"/>
<evidence type="ECO:0000256" key="2">
    <source>
        <dbReference type="ARBA" id="ARBA00022692"/>
    </source>
</evidence>
<evidence type="ECO:0000313" key="7">
    <source>
        <dbReference type="Proteomes" id="UP000007264"/>
    </source>
</evidence>
<dbReference type="Proteomes" id="UP000007264">
    <property type="component" value="Unassembled WGS sequence"/>
</dbReference>
<comment type="similarity">
    <text evidence="5">Belongs to the BI1 family.</text>
</comment>
<dbReference type="GO" id="GO:0016020">
    <property type="term" value="C:membrane"/>
    <property type="evidence" value="ECO:0007669"/>
    <property type="project" value="UniProtKB-SubCell"/>
</dbReference>
<keyword evidence="3 5" id="KW-1133">Transmembrane helix</keyword>
<evidence type="ECO:0000256" key="3">
    <source>
        <dbReference type="ARBA" id="ARBA00022989"/>
    </source>
</evidence>
<feature type="transmembrane region" description="Helical" evidence="5">
    <location>
        <begin position="194"/>
        <end position="213"/>
    </location>
</feature>